<name>A0A8T6R1J6_9MICO</name>
<feature type="chain" id="PRO_5038447705" description="Secreted protein" evidence="1">
    <location>
        <begin position="28"/>
        <end position="132"/>
    </location>
</feature>
<evidence type="ECO:0000256" key="1">
    <source>
        <dbReference type="SAM" id="SignalP"/>
    </source>
</evidence>
<keyword evidence="1" id="KW-0732">Signal</keyword>
<dbReference type="AlphaFoldDB" id="A0A8T6R1J6"/>
<feature type="signal peptide" evidence="1">
    <location>
        <begin position="1"/>
        <end position="27"/>
    </location>
</feature>
<evidence type="ECO:0000313" key="2">
    <source>
        <dbReference type="EMBL" id="NHA68309.1"/>
    </source>
</evidence>
<reference evidence="2" key="1">
    <citation type="submission" date="2020-03" db="EMBL/GenBank/DDBJ databases">
        <title>Phycicoccus flavus sp. nov., a novel endophytic actinobacterium isolated from branch of Kandelia candel.</title>
        <authorList>
            <person name="Tuo L."/>
        </authorList>
    </citation>
    <scope>NUCLEOTIDE SEQUENCE</scope>
    <source>
        <strain evidence="2">CMS6Z-2</strain>
    </source>
</reference>
<organism evidence="2 3">
    <name type="scientific">Phycicoccus flavus</name>
    <dbReference type="NCBI Taxonomy" id="2502783"/>
    <lineage>
        <taxon>Bacteria</taxon>
        <taxon>Bacillati</taxon>
        <taxon>Actinomycetota</taxon>
        <taxon>Actinomycetes</taxon>
        <taxon>Micrococcales</taxon>
        <taxon>Intrasporangiaceae</taxon>
        <taxon>Phycicoccus</taxon>
    </lineage>
</organism>
<proteinExistence type="predicted"/>
<keyword evidence="3" id="KW-1185">Reference proteome</keyword>
<evidence type="ECO:0000313" key="3">
    <source>
        <dbReference type="Proteomes" id="UP000287866"/>
    </source>
</evidence>
<dbReference type="RefSeq" id="WP_165566515.1">
    <property type="nucleotide sequence ID" value="NZ_SAYU02000026.1"/>
</dbReference>
<accession>A0A8T6R1J6</accession>
<sequence length="132" mass="13458">MSHQIAAVRLAAAAAASALLVTAVAPAGSAKDLEVRSSGACSAGATWKLTAKADDGRVEVELEVDSGRRGQTWAWSLADNGVRVRSGSATTTAPSGSFTVERRIPDRAGSDTVTARATHAGQTCRARVVLPG</sequence>
<dbReference type="Proteomes" id="UP000287866">
    <property type="component" value="Unassembled WGS sequence"/>
</dbReference>
<dbReference type="EMBL" id="SAYU02000026">
    <property type="protein sequence ID" value="NHA68309.1"/>
    <property type="molecule type" value="Genomic_DNA"/>
</dbReference>
<protein>
    <recommendedName>
        <fullName evidence="4">Secreted protein</fullName>
    </recommendedName>
</protein>
<comment type="caution">
    <text evidence="2">The sequence shown here is derived from an EMBL/GenBank/DDBJ whole genome shotgun (WGS) entry which is preliminary data.</text>
</comment>
<evidence type="ECO:0008006" key="4">
    <source>
        <dbReference type="Google" id="ProtNLM"/>
    </source>
</evidence>
<gene>
    <name evidence="2" type="ORF">EPD83_009630</name>
</gene>